<evidence type="ECO:0000313" key="7">
    <source>
        <dbReference type="EMBL" id="CDF36368.1"/>
    </source>
</evidence>
<dbReference type="ESTHER" id="chocr-r7qf11">
    <property type="family name" value="CMBL"/>
</dbReference>
<evidence type="ECO:0000256" key="4">
    <source>
        <dbReference type="ARBA" id="ARBA00022490"/>
    </source>
</evidence>
<evidence type="ECO:0000256" key="5">
    <source>
        <dbReference type="ARBA" id="ARBA00022801"/>
    </source>
</evidence>
<dbReference type="SUPFAM" id="SSF53474">
    <property type="entry name" value="alpha/beta-Hydrolases"/>
    <property type="match status" value="1"/>
</dbReference>
<accession>R7QF11</accession>
<sequence>MGTPSAVVEELQLHASDGATVAAFLVRSQPHRPSRTAVVLMTDILGYENHETRAVAMLLAAHGFTTIVPDLFRGNPWVQGRDKSEYESWRRTHDPATVRGDILLARQALTERSLGTSLGLVGFCFGGGRLMEEVALNTSGLNPDAAVAFYPTRFDPEDVGRNAHCPLLVQTGDRDDLVPVYVVNTLRETLQANASVKEWNVEVYEGFGHAFAHHPSSEADKAQSEVAFARALAWLKRHL</sequence>
<dbReference type="GO" id="GO:0005829">
    <property type="term" value="C:cytosol"/>
    <property type="evidence" value="ECO:0007669"/>
    <property type="project" value="UniProtKB-SubCell"/>
</dbReference>
<name>R7QF11_CHOCR</name>
<evidence type="ECO:0000313" key="8">
    <source>
        <dbReference type="Proteomes" id="UP000012073"/>
    </source>
</evidence>
<keyword evidence="4" id="KW-0963">Cytoplasm</keyword>
<dbReference type="KEGG" id="ccp:CHC_T00004692001"/>
<proteinExistence type="inferred from homology"/>
<reference evidence="8" key="1">
    <citation type="journal article" date="2013" name="Proc. Natl. Acad. Sci. U.S.A.">
        <title>Genome structure and metabolic features in the red seaweed Chondrus crispus shed light on evolution of the Archaeplastida.</title>
        <authorList>
            <person name="Collen J."/>
            <person name="Porcel B."/>
            <person name="Carre W."/>
            <person name="Ball S.G."/>
            <person name="Chaparro C."/>
            <person name="Tonon T."/>
            <person name="Barbeyron T."/>
            <person name="Michel G."/>
            <person name="Noel B."/>
            <person name="Valentin K."/>
            <person name="Elias M."/>
            <person name="Artiguenave F."/>
            <person name="Arun A."/>
            <person name="Aury J.M."/>
            <person name="Barbosa-Neto J.F."/>
            <person name="Bothwell J.H."/>
            <person name="Bouget F.Y."/>
            <person name="Brillet L."/>
            <person name="Cabello-Hurtado F."/>
            <person name="Capella-Gutierrez S."/>
            <person name="Charrier B."/>
            <person name="Cladiere L."/>
            <person name="Cock J.M."/>
            <person name="Coelho S.M."/>
            <person name="Colleoni C."/>
            <person name="Czjzek M."/>
            <person name="Da Silva C."/>
            <person name="Delage L."/>
            <person name="Denoeud F."/>
            <person name="Deschamps P."/>
            <person name="Dittami S.M."/>
            <person name="Gabaldon T."/>
            <person name="Gachon C.M."/>
            <person name="Groisillier A."/>
            <person name="Herve C."/>
            <person name="Jabbari K."/>
            <person name="Katinka M."/>
            <person name="Kloareg B."/>
            <person name="Kowalczyk N."/>
            <person name="Labadie K."/>
            <person name="Leblanc C."/>
            <person name="Lopez P.J."/>
            <person name="McLachlan D.H."/>
            <person name="Meslet-Cladiere L."/>
            <person name="Moustafa A."/>
            <person name="Nehr Z."/>
            <person name="Nyvall Collen P."/>
            <person name="Panaud O."/>
            <person name="Partensky F."/>
            <person name="Poulain J."/>
            <person name="Rensing S.A."/>
            <person name="Rousvoal S."/>
            <person name="Samson G."/>
            <person name="Symeonidi A."/>
            <person name="Weissenbach J."/>
            <person name="Zambounis A."/>
            <person name="Wincker P."/>
            <person name="Boyen C."/>
        </authorList>
    </citation>
    <scope>NUCLEOTIDE SEQUENCE [LARGE SCALE GENOMIC DNA]</scope>
    <source>
        <strain evidence="8">cv. Stackhouse</strain>
    </source>
</reference>
<dbReference type="GO" id="GO:0016787">
    <property type="term" value="F:hydrolase activity"/>
    <property type="evidence" value="ECO:0007669"/>
    <property type="project" value="UniProtKB-KW"/>
</dbReference>
<evidence type="ECO:0000256" key="3">
    <source>
        <dbReference type="ARBA" id="ARBA00014180"/>
    </source>
</evidence>
<dbReference type="AlphaFoldDB" id="R7QF11"/>
<feature type="domain" description="Dienelactone hydrolase" evidence="6">
    <location>
        <begin position="29"/>
        <end position="238"/>
    </location>
</feature>
<dbReference type="PANTHER" id="PTHR46812:SF1">
    <property type="entry name" value="CARBOXYMETHYLENEBUTENOLIDASE HOMOLOG"/>
    <property type="match status" value="1"/>
</dbReference>
<comment type="similarity">
    <text evidence="2">Belongs to the dienelactone hydrolase family.</text>
</comment>
<dbReference type="Pfam" id="PF01738">
    <property type="entry name" value="DLH"/>
    <property type="match status" value="1"/>
</dbReference>
<dbReference type="Gene3D" id="3.40.50.1820">
    <property type="entry name" value="alpha/beta hydrolase"/>
    <property type="match status" value="1"/>
</dbReference>
<organism evidence="7 8">
    <name type="scientific">Chondrus crispus</name>
    <name type="common">Carrageen Irish moss</name>
    <name type="synonym">Polymorpha crispa</name>
    <dbReference type="NCBI Taxonomy" id="2769"/>
    <lineage>
        <taxon>Eukaryota</taxon>
        <taxon>Rhodophyta</taxon>
        <taxon>Florideophyceae</taxon>
        <taxon>Rhodymeniophycidae</taxon>
        <taxon>Gigartinales</taxon>
        <taxon>Gigartinaceae</taxon>
        <taxon>Chondrus</taxon>
    </lineage>
</organism>
<dbReference type="RefSeq" id="XP_005716187.1">
    <property type="nucleotide sequence ID" value="XM_005716130.1"/>
</dbReference>
<comment type="subcellular location">
    <subcellularLocation>
        <location evidence="1">Cytoplasm</location>
        <location evidence="1">Cytosol</location>
    </subcellularLocation>
</comment>
<dbReference type="InterPro" id="IPR029058">
    <property type="entry name" value="AB_hydrolase_fold"/>
</dbReference>
<dbReference type="InterPro" id="IPR042946">
    <property type="entry name" value="CMBL"/>
</dbReference>
<dbReference type="GeneID" id="17323900"/>
<dbReference type="OMA" id="DLPFQYD"/>
<dbReference type="STRING" id="2769.R7QF11"/>
<keyword evidence="8" id="KW-1185">Reference proteome</keyword>
<dbReference type="OrthoDB" id="17560at2759"/>
<keyword evidence="5" id="KW-0378">Hydrolase</keyword>
<dbReference type="EMBL" id="HG001774">
    <property type="protein sequence ID" value="CDF36368.1"/>
    <property type="molecule type" value="Genomic_DNA"/>
</dbReference>
<gene>
    <name evidence="7" type="ORF">CHC_T00004692001</name>
</gene>
<evidence type="ECO:0000256" key="1">
    <source>
        <dbReference type="ARBA" id="ARBA00004514"/>
    </source>
</evidence>
<dbReference type="PANTHER" id="PTHR46812">
    <property type="entry name" value="CARBOXYMETHYLENEBUTENOLIDASE HOMOLOG"/>
    <property type="match status" value="1"/>
</dbReference>
<dbReference type="PhylomeDB" id="R7QF11"/>
<dbReference type="InterPro" id="IPR002925">
    <property type="entry name" value="Dienelactn_hydro"/>
</dbReference>
<protein>
    <recommendedName>
        <fullName evidence="3">Carboxymethylenebutenolidase homolog</fullName>
    </recommendedName>
</protein>
<evidence type="ECO:0000256" key="2">
    <source>
        <dbReference type="ARBA" id="ARBA00008456"/>
    </source>
</evidence>
<dbReference type="Proteomes" id="UP000012073">
    <property type="component" value="Unassembled WGS sequence"/>
</dbReference>
<dbReference type="Gramene" id="CDF36368">
    <property type="protein sequence ID" value="CDF36368"/>
    <property type="gene ID" value="CHC_T00004692001"/>
</dbReference>
<evidence type="ECO:0000259" key="6">
    <source>
        <dbReference type="Pfam" id="PF01738"/>
    </source>
</evidence>